<dbReference type="AlphaFoldDB" id="A0A371G5N4"/>
<reference evidence="1" key="1">
    <citation type="submission" date="2018-05" db="EMBL/GenBank/DDBJ databases">
        <title>Draft genome of Mucuna pruriens seed.</title>
        <authorList>
            <person name="Nnadi N.E."/>
            <person name="Vos R."/>
            <person name="Hasami M.H."/>
            <person name="Devisetty U.K."/>
            <person name="Aguiy J.C."/>
        </authorList>
    </citation>
    <scope>NUCLEOTIDE SEQUENCE [LARGE SCALE GENOMIC DNA]</scope>
    <source>
        <strain evidence="1">JCA_2017</strain>
    </source>
</reference>
<gene>
    <name evidence="1" type="ORF">CR513_33134</name>
</gene>
<comment type="caution">
    <text evidence="1">The sequence shown here is derived from an EMBL/GenBank/DDBJ whole genome shotgun (WGS) entry which is preliminary data.</text>
</comment>
<dbReference type="OrthoDB" id="1731207at2759"/>
<dbReference type="Proteomes" id="UP000257109">
    <property type="component" value="Unassembled WGS sequence"/>
</dbReference>
<keyword evidence="2" id="KW-1185">Reference proteome</keyword>
<evidence type="ECO:0000313" key="1">
    <source>
        <dbReference type="EMBL" id="RDX85653.1"/>
    </source>
</evidence>
<name>A0A371G5N4_MUCPR</name>
<feature type="non-terminal residue" evidence="1">
    <location>
        <position position="1"/>
    </location>
</feature>
<proteinExistence type="predicted"/>
<sequence length="64" mass="7434">MVPYGRGGVKDLGELREIDVSKGRKNMPKMYVDWELKIEQILGYFDLHGRMVVRLVTLEFGDYA</sequence>
<protein>
    <submittedName>
        <fullName evidence="1">Uncharacterized protein</fullName>
    </submittedName>
</protein>
<organism evidence="1 2">
    <name type="scientific">Mucuna pruriens</name>
    <name type="common">Velvet bean</name>
    <name type="synonym">Dolichos pruriens</name>
    <dbReference type="NCBI Taxonomy" id="157652"/>
    <lineage>
        <taxon>Eukaryota</taxon>
        <taxon>Viridiplantae</taxon>
        <taxon>Streptophyta</taxon>
        <taxon>Embryophyta</taxon>
        <taxon>Tracheophyta</taxon>
        <taxon>Spermatophyta</taxon>
        <taxon>Magnoliopsida</taxon>
        <taxon>eudicotyledons</taxon>
        <taxon>Gunneridae</taxon>
        <taxon>Pentapetalae</taxon>
        <taxon>rosids</taxon>
        <taxon>fabids</taxon>
        <taxon>Fabales</taxon>
        <taxon>Fabaceae</taxon>
        <taxon>Papilionoideae</taxon>
        <taxon>50 kb inversion clade</taxon>
        <taxon>NPAAA clade</taxon>
        <taxon>indigoferoid/millettioid clade</taxon>
        <taxon>Phaseoleae</taxon>
        <taxon>Mucuna</taxon>
    </lineage>
</organism>
<evidence type="ECO:0000313" key="2">
    <source>
        <dbReference type="Proteomes" id="UP000257109"/>
    </source>
</evidence>
<accession>A0A371G5N4</accession>
<dbReference type="EMBL" id="QJKJ01006740">
    <property type="protein sequence ID" value="RDX85653.1"/>
    <property type="molecule type" value="Genomic_DNA"/>
</dbReference>